<evidence type="ECO:0000256" key="4">
    <source>
        <dbReference type="ARBA" id="ARBA00022989"/>
    </source>
</evidence>
<evidence type="ECO:0000256" key="2">
    <source>
        <dbReference type="ARBA" id="ARBA00022692"/>
    </source>
</evidence>
<dbReference type="GeneID" id="28941020"/>
<dbReference type="InterPro" id="IPR039667">
    <property type="entry name" value="Dolichyldiphosphatase_PAP2"/>
</dbReference>
<dbReference type="Pfam" id="PF01569">
    <property type="entry name" value="PAP2"/>
    <property type="match status" value="1"/>
</dbReference>
<gene>
    <name evidence="8" type="ORF">T551_02502</name>
</gene>
<evidence type="ECO:0000256" key="1">
    <source>
        <dbReference type="ARBA" id="ARBA00004141"/>
    </source>
</evidence>
<dbReference type="InterPro" id="IPR036938">
    <property type="entry name" value="PAP2/HPO_sf"/>
</dbReference>
<dbReference type="SUPFAM" id="SSF48317">
    <property type="entry name" value="Acid phosphatase/Vanadium-dependent haloperoxidase"/>
    <property type="match status" value="1"/>
</dbReference>
<keyword evidence="3" id="KW-0378">Hydrolase</keyword>
<keyword evidence="4 6" id="KW-1133">Transmembrane helix</keyword>
<feature type="transmembrane region" description="Helical" evidence="6">
    <location>
        <begin position="169"/>
        <end position="192"/>
    </location>
</feature>
<keyword evidence="9" id="KW-1185">Reference proteome</keyword>
<feature type="transmembrane region" description="Helical" evidence="6">
    <location>
        <begin position="146"/>
        <end position="163"/>
    </location>
</feature>
<dbReference type="Gene3D" id="1.20.144.10">
    <property type="entry name" value="Phosphatidic acid phosphatase type 2/haloperoxidase"/>
    <property type="match status" value="1"/>
</dbReference>
<dbReference type="Proteomes" id="UP000053447">
    <property type="component" value="Unassembled WGS sequence"/>
</dbReference>
<organism evidence="8 9">
    <name type="scientific">Pneumocystis jirovecii (strain RU7)</name>
    <name type="common">Human pneumocystis pneumonia agent</name>
    <dbReference type="NCBI Taxonomy" id="1408657"/>
    <lineage>
        <taxon>Eukaryota</taxon>
        <taxon>Fungi</taxon>
        <taxon>Dikarya</taxon>
        <taxon>Ascomycota</taxon>
        <taxon>Taphrinomycotina</taxon>
        <taxon>Pneumocystomycetes</taxon>
        <taxon>Pneumocystaceae</taxon>
        <taxon>Pneumocystis</taxon>
    </lineage>
</organism>
<dbReference type="CDD" id="cd03382">
    <property type="entry name" value="PAP2_dolichyldiphosphatase"/>
    <property type="match status" value="1"/>
</dbReference>
<comment type="caution">
    <text evidence="8">The sequence shown here is derived from an EMBL/GenBank/DDBJ whole genome shotgun (WGS) entry which is preliminary data.</text>
</comment>
<keyword evidence="5 6" id="KW-0472">Membrane</keyword>
<evidence type="ECO:0000256" key="5">
    <source>
        <dbReference type="ARBA" id="ARBA00023136"/>
    </source>
</evidence>
<dbReference type="GO" id="GO:0042392">
    <property type="term" value="F:sphingosine-1-phosphate phosphatase activity"/>
    <property type="evidence" value="ECO:0007669"/>
    <property type="project" value="TreeGrafter"/>
</dbReference>
<protein>
    <recommendedName>
        <fullName evidence="7">Phosphatidic acid phosphatase type 2/haloperoxidase domain-containing protein</fullName>
    </recommendedName>
</protein>
<accession>A0A0W4ZJV5</accession>
<dbReference type="SMART" id="SM00014">
    <property type="entry name" value="acidPPc"/>
    <property type="match status" value="1"/>
</dbReference>
<sequence length="239" mass="28269">MNYILKNNKYHKNRYIILKLIVRSITLNIPPGVRKRHCGVRSTQCLYYISAFLALSPLAILIVYVTLIYNRREAELLLMYAGQVVCDFLNTQLKHIFQQARPSAIISDYGMPSNHAQFISYFAGYLLLWCFFRAQNLPQHICIRNMVILIVSVISVCFSRVYLHFHTVWQVIVGFFVGAVFSVFWFFFISLLRKIGLIDVVLRSWPNNYLYIKDTMNKEHNTIKKEWETWTKSNFYKQK</sequence>
<dbReference type="RefSeq" id="XP_018228987.1">
    <property type="nucleotide sequence ID" value="XM_018374765.1"/>
</dbReference>
<feature type="transmembrane region" description="Helical" evidence="6">
    <location>
        <begin position="118"/>
        <end position="134"/>
    </location>
</feature>
<dbReference type="OrthoDB" id="302705at2759"/>
<comment type="subcellular location">
    <subcellularLocation>
        <location evidence="1">Membrane</location>
        <topology evidence="1">Multi-pass membrane protein</topology>
    </subcellularLocation>
</comment>
<feature type="transmembrane region" description="Helical" evidence="6">
    <location>
        <begin position="45"/>
        <end position="69"/>
    </location>
</feature>
<evidence type="ECO:0000259" key="7">
    <source>
        <dbReference type="SMART" id="SM00014"/>
    </source>
</evidence>
<evidence type="ECO:0000313" key="8">
    <source>
        <dbReference type="EMBL" id="KTW28652.1"/>
    </source>
</evidence>
<dbReference type="EMBL" id="LFWA01000011">
    <property type="protein sequence ID" value="KTW28652.1"/>
    <property type="molecule type" value="Genomic_DNA"/>
</dbReference>
<evidence type="ECO:0000313" key="9">
    <source>
        <dbReference type="Proteomes" id="UP000053447"/>
    </source>
</evidence>
<feature type="domain" description="Phosphatidic acid phosphatase type 2/haloperoxidase" evidence="7">
    <location>
        <begin position="76"/>
        <end position="186"/>
    </location>
</feature>
<name>A0A0W4ZJV5_PNEJ7</name>
<dbReference type="PANTHER" id="PTHR14969">
    <property type="entry name" value="SPHINGOSINE-1-PHOSPHATE PHOSPHOHYDROLASE"/>
    <property type="match status" value="1"/>
</dbReference>
<dbReference type="PANTHER" id="PTHR14969:SF59">
    <property type="entry name" value="DOLICHYLDIPHOSPHATASE"/>
    <property type="match status" value="1"/>
</dbReference>
<dbReference type="InterPro" id="IPR000326">
    <property type="entry name" value="PAP2/HPO"/>
</dbReference>
<dbReference type="GO" id="GO:0016020">
    <property type="term" value="C:membrane"/>
    <property type="evidence" value="ECO:0007669"/>
    <property type="project" value="UniProtKB-SubCell"/>
</dbReference>
<reference evidence="9" key="1">
    <citation type="journal article" date="2016" name="Nat. Commun.">
        <title>Genome analysis of three Pneumocystis species reveals adaptation mechanisms to life exclusively in mammalian hosts.</title>
        <authorList>
            <person name="Ma L."/>
            <person name="Chen Z."/>
            <person name="Huang D.W."/>
            <person name="Kutty G."/>
            <person name="Ishihara M."/>
            <person name="Wang H."/>
            <person name="Abouelleil A."/>
            <person name="Bishop L."/>
            <person name="Davey E."/>
            <person name="Deng R."/>
            <person name="Deng X."/>
            <person name="Fan L."/>
            <person name="Fantoni G."/>
            <person name="Fitzgerald M."/>
            <person name="Gogineni E."/>
            <person name="Goldberg J.M."/>
            <person name="Handley G."/>
            <person name="Hu X."/>
            <person name="Huber C."/>
            <person name="Jiao X."/>
            <person name="Jones K."/>
            <person name="Levin J.Z."/>
            <person name="Liu Y."/>
            <person name="Macdonald P."/>
            <person name="Melnikov A."/>
            <person name="Raley C."/>
            <person name="Sassi M."/>
            <person name="Sherman B.T."/>
            <person name="Song X."/>
            <person name="Sykes S."/>
            <person name="Tran B."/>
            <person name="Walsh L."/>
            <person name="Xia Y."/>
            <person name="Yang J."/>
            <person name="Young S."/>
            <person name="Zeng Q."/>
            <person name="Zheng X."/>
            <person name="Stephens R."/>
            <person name="Nusbaum C."/>
            <person name="Birren B.W."/>
            <person name="Azadi P."/>
            <person name="Lempicki R.A."/>
            <person name="Cuomo C.A."/>
            <person name="Kovacs J.A."/>
        </authorList>
    </citation>
    <scope>NUCLEOTIDE SEQUENCE [LARGE SCALE GENOMIC DNA]</scope>
    <source>
        <strain evidence="9">RU7</strain>
    </source>
</reference>
<dbReference type="UniPathway" id="UPA00378"/>
<evidence type="ECO:0000256" key="6">
    <source>
        <dbReference type="SAM" id="Phobius"/>
    </source>
</evidence>
<dbReference type="VEuPathDB" id="FungiDB:T551_02502"/>
<dbReference type="AlphaFoldDB" id="A0A0W4ZJV5"/>
<dbReference type="STRING" id="1408657.A0A0W4ZJV5"/>
<evidence type="ECO:0000256" key="3">
    <source>
        <dbReference type="ARBA" id="ARBA00022801"/>
    </source>
</evidence>
<keyword evidence="2 6" id="KW-0812">Transmembrane</keyword>
<proteinExistence type="predicted"/>